<organism evidence="1 2">
    <name type="scientific">Melia azedarach</name>
    <name type="common">Chinaberry tree</name>
    <dbReference type="NCBI Taxonomy" id="155640"/>
    <lineage>
        <taxon>Eukaryota</taxon>
        <taxon>Viridiplantae</taxon>
        <taxon>Streptophyta</taxon>
        <taxon>Embryophyta</taxon>
        <taxon>Tracheophyta</taxon>
        <taxon>Spermatophyta</taxon>
        <taxon>Magnoliopsida</taxon>
        <taxon>eudicotyledons</taxon>
        <taxon>Gunneridae</taxon>
        <taxon>Pentapetalae</taxon>
        <taxon>rosids</taxon>
        <taxon>malvids</taxon>
        <taxon>Sapindales</taxon>
        <taxon>Meliaceae</taxon>
        <taxon>Melia</taxon>
    </lineage>
</organism>
<protein>
    <submittedName>
        <fullName evidence="1">Telomere repeat-binding protein</fullName>
    </submittedName>
</protein>
<evidence type="ECO:0000313" key="2">
    <source>
        <dbReference type="Proteomes" id="UP001164539"/>
    </source>
</evidence>
<dbReference type="Proteomes" id="UP001164539">
    <property type="component" value="Chromosome 4"/>
</dbReference>
<accession>A0ACC1Y9Y6</accession>
<keyword evidence="2" id="KW-1185">Reference proteome</keyword>
<reference evidence="1 2" key="1">
    <citation type="journal article" date="2023" name="Science">
        <title>Complex scaffold remodeling in plant triterpene biosynthesis.</title>
        <authorList>
            <person name="De La Pena R."/>
            <person name="Hodgson H."/>
            <person name="Liu J.C."/>
            <person name="Stephenson M.J."/>
            <person name="Martin A.C."/>
            <person name="Owen C."/>
            <person name="Harkess A."/>
            <person name="Leebens-Mack J."/>
            <person name="Jimenez L.E."/>
            <person name="Osbourn A."/>
            <person name="Sattely E.S."/>
        </authorList>
    </citation>
    <scope>NUCLEOTIDE SEQUENCE [LARGE SCALE GENOMIC DNA]</scope>
    <source>
        <strain evidence="2">cv. JPN11</strain>
        <tissue evidence="1">Leaf</tissue>
    </source>
</reference>
<name>A0ACC1Y9Y6_MELAZ</name>
<gene>
    <name evidence="1" type="ORF">OWV82_007812</name>
</gene>
<sequence>MKLKKRLDYGPNGFHVTSIPKAPRSIRRRAQHKKADEESQICAFELLASLARKLLQESESSSASSNASGNDHATIGKDAVKDGHHCESKPLKTECLDQGSSEVSVVVSESASLNCDQNCSLNEFPLAEDDGILERTSKIMDSTIGGDSKSAICKINNANGNIPCKVEVEGSSLNSEELCYNGMEDRFEQGLETKGFETGDLNMDKTFSSRDPTELCMTFPASINSDRDVKLPSSRDPVPDACFSRQRDVALGGRDDDDNLIRINKFSNKLKVYRPVTRVGDRRIKKLLNSRYWKVAPKLKDFELSRADGGIKPPHCKRKTYHNHERYQHDSLFEKRKLYSRSSVETFDGGFSSESVTNSPEKGRKGDKRGSASMLQGGPSLLACGMTTSGAGHQASLHSKDSRVKFSIKSFRVPEIFIEVSETATIGSLKRTVMDTVNAILGGGMHVGVVLHGKKIRDDKRTLSQAGISLENNLDSLGFTLEPSTVQAPPPLCSEDPPLLLACDTPKVLTRSPVTPALDSGIPNDLPNPSPLTNPGEQVETNHEAITSNPDIFTDTTVLDSRALVPVPAINAEALAVVPVNQKIRRSEIAQRRTRRPFSVSEVEALVQAVEELGTGRWRDVKLRSFEHADHRTYVDLKDKWKTLVHTARISPQQRRGEPVPQELLDRVLAAHAYWSQHQAKQQGKHQPGMLKIEAPENRNGEPGI</sequence>
<dbReference type="EMBL" id="CM051397">
    <property type="protein sequence ID" value="KAJ4719899.1"/>
    <property type="molecule type" value="Genomic_DNA"/>
</dbReference>
<comment type="caution">
    <text evidence="1">The sequence shown here is derived from an EMBL/GenBank/DDBJ whole genome shotgun (WGS) entry which is preliminary data.</text>
</comment>
<proteinExistence type="predicted"/>
<evidence type="ECO:0000313" key="1">
    <source>
        <dbReference type="EMBL" id="KAJ4719899.1"/>
    </source>
</evidence>